<organism evidence="1">
    <name type="scientific">marine metagenome</name>
    <dbReference type="NCBI Taxonomy" id="408172"/>
    <lineage>
        <taxon>unclassified sequences</taxon>
        <taxon>metagenomes</taxon>
        <taxon>ecological metagenomes</taxon>
    </lineage>
</organism>
<proteinExistence type="predicted"/>
<dbReference type="EMBL" id="UINC01001294">
    <property type="protein sequence ID" value="SUZ76844.1"/>
    <property type="molecule type" value="Genomic_DNA"/>
</dbReference>
<name>A0A381QD90_9ZZZZ</name>
<gene>
    <name evidence="1" type="ORF">METZ01_LOCUS29698</name>
</gene>
<sequence>MTFMVENMSSYFTAFADARGLQGSPPLVLPASFTPYQGFYPAPQAHGTIVSASRDSVCNEED</sequence>
<protein>
    <submittedName>
        <fullName evidence="1">Uncharacterized protein</fullName>
    </submittedName>
</protein>
<reference evidence="1" key="1">
    <citation type="submission" date="2018-05" db="EMBL/GenBank/DDBJ databases">
        <authorList>
            <person name="Lanie J.A."/>
            <person name="Ng W.-L."/>
            <person name="Kazmierczak K.M."/>
            <person name="Andrzejewski T.M."/>
            <person name="Davidsen T.M."/>
            <person name="Wayne K.J."/>
            <person name="Tettelin H."/>
            <person name="Glass J.I."/>
            <person name="Rusch D."/>
            <person name="Podicherti R."/>
            <person name="Tsui H.-C.T."/>
            <person name="Winkler M.E."/>
        </authorList>
    </citation>
    <scope>NUCLEOTIDE SEQUENCE</scope>
</reference>
<accession>A0A381QD90</accession>
<evidence type="ECO:0000313" key="1">
    <source>
        <dbReference type="EMBL" id="SUZ76844.1"/>
    </source>
</evidence>
<dbReference type="AlphaFoldDB" id="A0A381QD90"/>